<dbReference type="Proteomes" id="UP000807159">
    <property type="component" value="Chromosome 3"/>
</dbReference>
<dbReference type="GO" id="GO:0019104">
    <property type="term" value="F:DNA N-glycosylase activity"/>
    <property type="evidence" value="ECO:0007669"/>
    <property type="project" value="InterPro"/>
</dbReference>
<comment type="caution">
    <text evidence="1">The sequence shown here is derived from an EMBL/GenBank/DDBJ whole genome shotgun (WGS) entry which is preliminary data.</text>
</comment>
<evidence type="ECO:0000313" key="2">
    <source>
        <dbReference type="Proteomes" id="UP000807159"/>
    </source>
</evidence>
<accession>A0A8T2Z8S8</accession>
<sequence>MVPYAAKPKFQDAGPKAFEEESGVFLKTVNRAVMNELGDRQQKTSEINAVVPYQGRGRAKHEVDLDPESLRKWNQLVKIYSRVDEEKEDGEREQWWRRELLTFQGRIDLFISPLHQELQTVEWFCYGVGGRSFPYPKCCRPSSAAYMSLVAKFPVRSTSIQQESMTVDGQRPVASSMASIGPTFDSDGSQYFVTEPEPDINQGPKDLSAEKPYACFKKRCKGKMVL</sequence>
<dbReference type="GO" id="GO:0141166">
    <property type="term" value="P:chromosomal 5-methylcytosine DNA demethylation pathway"/>
    <property type="evidence" value="ECO:0007669"/>
    <property type="project" value="InterPro"/>
</dbReference>
<keyword evidence="2" id="KW-1185">Reference proteome</keyword>
<evidence type="ECO:0000313" key="1">
    <source>
        <dbReference type="EMBL" id="KAH8513994.1"/>
    </source>
</evidence>
<gene>
    <name evidence="1" type="ORF">H0E87_007020</name>
</gene>
<dbReference type="InterPro" id="IPR044811">
    <property type="entry name" value="DME/ROS1"/>
</dbReference>
<dbReference type="PANTHER" id="PTHR46213">
    <property type="entry name" value="TRANSCRIPTIONAL ACTIVATOR DEMETER"/>
    <property type="match status" value="1"/>
</dbReference>
<dbReference type="GO" id="GO:0035514">
    <property type="term" value="F:DNA demethylase activity"/>
    <property type="evidence" value="ECO:0007669"/>
    <property type="project" value="InterPro"/>
</dbReference>
<proteinExistence type="predicted"/>
<dbReference type="EMBL" id="JACEGQ020000003">
    <property type="protein sequence ID" value="KAH8513994.1"/>
    <property type="molecule type" value="Genomic_DNA"/>
</dbReference>
<dbReference type="PANTHER" id="PTHR46213:SF13">
    <property type="entry name" value="DEMETER-LIKE PROTEIN 2-RELATED"/>
    <property type="match status" value="1"/>
</dbReference>
<reference evidence="1" key="1">
    <citation type="journal article" date="2021" name="J. Hered.">
        <title>Genome Assembly of Salicaceae Populus deltoides (Eastern Cottonwood) I-69 Based on Nanopore Sequencing and Hi-C Technologies.</title>
        <authorList>
            <person name="Bai S."/>
            <person name="Wu H."/>
            <person name="Zhang J."/>
            <person name="Pan Z."/>
            <person name="Zhao W."/>
            <person name="Li Z."/>
            <person name="Tong C."/>
        </authorList>
    </citation>
    <scope>NUCLEOTIDE SEQUENCE</scope>
    <source>
        <tissue evidence="1">Leaf</tissue>
    </source>
</reference>
<dbReference type="AlphaFoldDB" id="A0A8T2Z8S8"/>
<protein>
    <submittedName>
        <fullName evidence="1">Uncharacterized protein</fullName>
    </submittedName>
</protein>
<organism evidence="1 2">
    <name type="scientific">Populus deltoides</name>
    <name type="common">Eastern poplar</name>
    <name type="synonym">Eastern cottonwood</name>
    <dbReference type="NCBI Taxonomy" id="3696"/>
    <lineage>
        <taxon>Eukaryota</taxon>
        <taxon>Viridiplantae</taxon>
        <taxon>Streptophyta</taxon>
        <taxon>Embryophyta</taxon>
        <taxon>Tracheophyta</taxon>
        <taxon>Spermatophyta</taxon>
        <taxon>Magnoliopsida</taxon>
        <taxon>eudicotyledons</taxon>
        <taxon>Gunneridae</taxon>
        <taxon>Pentapetalae</taxon>
        <taxon>rosids</taxon>
        <taxon>fabids</taxon>
        <taxon>Malpighiales</taxon>
        <taxon>Salicaceae</taxon>
        <taxon>Saliceae</taxon>
        <taxon>Populus</taxon>
    </lineage>
</organism>
<name>A0A8T2Z8S8_POPDE</name>